<dbReference type="PANTHER" id="PTHR43174:SF1">
    <property type="entry name" value="UDP-N-ACETYLGLUCOSAMINE 2-EPIMERASE"/>
    <property type="match status" value="1"/>
</dbReference>
<gene>
    <name evidence="2" type="ORF">LCGC14_0769010</name>
</gene>
<evidence type="ECO:0000313" key="2">
    <source>
        <dbReference type="EMBL" id="KKN36891.1"/>
    </source>
</evidence>
<feature type="domain" description="UDP-N-acetylglucosamine 2-epimerase" evidence="1">
    <location>
        <begin position="23"/>
        <end position="332"/>
    </location>
</feature>
<evidence type="ECO:0000259" key="1">
    <source>
        <dbReference type="Pfam" id="PF02350"/>
    </source>
</evidence>
<dbReference type="Gene3D" id="3.40.50.2000">
    <property type="entry name" value="Glycogen Phosphorylase B"/>
    <property type="match status" value="2"/>
</dbReference>
<dbReference type="AlphaFoldDB" id="A0A0F9SIY4"/>
<dbReference type="NCBIfam" id="TIGR00236">
    <property type="entry name" value="wecB"/>
    <property type="match status" value="1"/>
</dbReference>
<dbReference type="InterPro" id="IPR003331">
    <property type="entry name" value="UDP_GlcNAc_Epimerase_2_dom"/>
</dbReference>
<sequence>MFLHVLGARPNFIKAFPLLARMKEEGIPYQIVHTDQHYQYTMSEIFFNELNMPPPDFHLETGSGSHAFQTSQVMMKCEDLFQKLKPSAIIVYGDVNSTLGAALAAAKMQITIIHIESGSRSFDKTMPEEINRIMVDHISDVLFSIDKHAVDNLRAEGIKNNVYLSGNIMIDTLHYVLSLKPKYTSCAEYILTLHRPTNVDDPKRLDSILKVVNSLNRQVIFVQHPRIKKIGRYSNIKTISPLGYVDFVHLLQQSCGVITDSGGIQCEASVLNKRCITLRNTTEHLSTIELGTNSLCSDLSLLPALINTAKHMKELPMIWDGHASERIVKVIKELHG</sequence>
<comment type="caution">
    <text evidence="2">The sequence shown here is derived from an EMBL/GenBank/DDBJ whole genome shotgun (WGS) entry which is preliminary data.</text>
</comment>
<dbReference type="InterPro" id="IPR029767">
    <property type="entry name" value="WecB-like"/>
</dbReference>
<dbReference type="CDD" id="cd03786">
    <property type="entry name" value="GTB_UDP-GlcNAc_2-Epimerase"/>
    <property type="match status" value="1"/>
</dbReference>
<dbReference type="PANTHER" id="PTHR43174">
    <property type="entry name" value="UDP-N-ACETYLGLUCOSAMINE 2-EPIMERASE"/>
    <property type="match status" value="1"/>
</dbReference>
<name>A0A0F9SIY4_9ZZZZ</name>
<dbReference type="Pfam" id="PF02350">
    <property type="entry name" value="Epimerase_2"/>
    <property type="match status" value="1"/>
</dbReference>
<organism evidence="2">
    <name type="scientific">marine sediment metagenome</name>
    <dbReference type="NCBI Taxonomy" id="412755"/>
    <lineage>
        <taxon>unclassified sequences</taxon>
        <taxon>metagenomes</taxon>
        <taxon>ecological metagenomes</taxon>
    </lineage>
</organism>
<accession>A0A0F9SIY4</accession>
<protein>
    <recommendedName>
        <fullName evidence="1">UDP-N-acetylglucosamine 2-epimerase domain-containing protein</fullName>
    </recommendedName>
</protein>
<dbReference type="EMBL" id="LAZR01001935">
    <property type="protein sequence ID" value="KKN36891.1"/>
    <property type="molecule type" value="Genomic_DNA"/>
</dbReference>
<proteinExistence type="predicted"/>
<dbReference type="SUPFAM" id="SSF53756">
    <property type="entry name" value="UDP-Glycosyltransferase/glycogen phosphorylase"/>
    <property type="match status" value="1"/>
</dbReference>
<reference evidence="2" key="1">
    <citation type="journal article" date="2015" name="Nature">
        <title>Complex archaea that bridge the gap between prokaryotes and eukaryotes.</title>
        <authorList>
            <person name="Spang A."/>
            <person name="Saw J.H."/>
            <person name="Jorgensen S.L."/>
            <person name="Zaremba-Niedzwiedzka K."/>
            <person name="Martijn J."/>
            <person name="Lind A.E."/>
            <person name="van Eijk R."/>
            <person name="Schleper C."/>
            <person name="Guy L."/>
            <person name="Ettema T.J."/>
        </authorList>
    </citation>
    <scope>NUCLEOTIDE SEQUENCE</scope>
</reference>